<evidence type="ECO:0000313" key="2">
    <source>
        <dbReference type="Proteomes" id="UP000468638"/>
    </source>
</evidence>
<dbReference type="GO" id="GO:0019546">
    <property type="term" value="P:L-arginine deiminase pathway"/>
    <property type="evidence" value="ECO:0007669"/>
    <property type="project" value="TreeGrafter"/>
</dbReference>
<comment type="caution">
    <text evidence="1">The sequence shown here is derived from an EMBL/GenBank/DDBJ whole genome shotgun (WGS) entry which is preliminary data.</text>
</comment>
<name>A0A6I5A5E8_9BACI</name>
<dbReference type="PANTHER" id="PTHR47271:SF2">
    <property type="entry name" value="ARGININE DEIMINASE"/>
    <property type="match status" value="1"/>
</dbReference>
<dbReference type="Pfam" id="PF02274">
    <property type="entry name" value="ADI"/>
    <property type="match status" value="1"/>
</dbReference>
<dbReference type="Proteomes" id="UP000468638">
    <property type="component" value="Unassembled WGS sequence"/>
</dbReference>
<proteinExistence type="predicted"/>
<dbReference type="AlphaFoldDB" id="A0A6I5A5E8"/>
<dbReference type="SUPFAM" id="SSF55909">
    <property type="entry name" value="Pentein"/>
    <property type="match status" value="1"/>
</dbReference>
<evidence type="ECO:0000313" key="1">
    <source>
        <dbReference type="EMBL" id="MYL35595.1"/>
    </source>
</evidence>
<dbReference type="RefSeq" id="WP_160848448.1">
    <property type="nucleotide sequence ID" value="NZ_WMEQ01000019.1"/>
</dbReference>
<reference evidence="1 2" key="1">
    <citation type="submission" date="2019-11" db="EMBL/GenBank/DDBJ databases">
        <title>Genome sequences of 17 halophilic strains isolated from different environments.</title>
        <authorList>
            <person name="Furrow R.E."/>
        </authorList>
    </citation>
    <scope>NUCLEOTIDE SEQUENCE [LARGE SCALE GENOMIC DNA]</scope>
    <source>
        <strain evidence="1 2">22514_16_FS</strain>
    </source>
</reference>
<dbReference type="PANTHER" id="PTHR47271">
    <property type="entry name" value="ARGININE DEIMINASE"/>
    <property type="match status" value="1"/>
</dbReference>
<dbReference type="OrthoDB" id="9807502at2"/>
<dbReference type="GO" id="GO:0016990">
    <property type="term" value="F:arginine deiminase activity"/>
    <property type="evidence" value="ECO:0007669"/>
    <property type="project" value="TreeGrafter"/>
</dbReference>
<dbReference type="Gene3D" id="3.75.10.10">
    <property type="entry name" value="L-arginine/glycine Amidinotransferase, Chain A"/>
    <property type="match status" value="1"/>
</dbReference>
<accession>A0A6I5A5E8</accession>
<sequence length="313" mass="35598">MNQISPNCFSEHEQLKSVVLCPPSSLDVPDQKTATMVQWNGPVNQEIAHENHENLTGALSQEGVHVIQYEDELSSEGYRLSDQLINRMFVRDLACVFGNTILPGEAGTSMRKPEYIHLHSLMNKWFPHHFQIHENNDVSSLEFGDVLVLNKDAIFINVGMRTSISSVERVKNSLFEAGFSEIGIIDLPRSASTLHLDMNCNVVGSNVVISKSFLRYFPIQVLTQSTVHYSMMQEFMSRHGFDVYWIESYKTIPDINFLNINPETILISKQANLEIFRDHPVLKKKKYLSIDVTELEKGGGGIRCMTLPLERRL</sequence>
<protein>
    <submittedName>
        <fullName evidence="1">Arginine deiminase</fullName>
    </submittedName>
</protein>
<dbReference type="EMBL" id="WMEQ01000019">
    <property type="protein sequence ID" value="MYL35595.1"/>
    <property type="molecule type" value="Genomic_DNA"/>
</dbReference>
<organism evidence="1 2">
    <name type="scientific">Pontibacillus yanchengensis</name>
    <dbReference type="NCBI Taxonomy" id="462910"/>
    <lineage>
        <taxon>Bacteria</taxon>
        <taxon>Bacillati</taxon>
        <taxon>Bacillota</taxon>
        <taxon>Bacilli</taxon>
        <taxon>Bacillales</taxon>
        <taxon>Bacillaceae</taxon>
        <taxon>Pontibacillus</taxon>
    </lineage>
</organism>
<gene>
    <name evidence="1" type="ORF">GLW05_18620</name>
</gene>